<sequence length="511" mass="56266">MFFPPNEMLFGTSDFNVSQVALFFSQTSEKVENFSDKSVMTNLSVGASISTPWVAGSAEFSHETKNRTAEKGSNIKSVFKVEVPIGIFTLPRPSELKNSKIKLNDDFKSFVNKYLEDHPDCTREKIQEAMTERFGDVVPQSVKIGVACYTTDITKLEESQSLEAVSNSFAASVKGAYGCFSGGGHAGYGQGSSNKEGNSSQDKTFTFSAIAGSLPDPNNPMSVADYRVLPISWRIIDFGDEFTPVYDYLDEDVKDHLNKIQSSTTSVNTDKTHLYPGQSLDRGDQLITSGFRLIMQHDGDLALYCGPYSNLLWNTDTAKSKACRLICEGSGNLALVDNDGRTHWASNTAGKGIQRFVLKDNGNFVGYKGEEIIWQTETANKFSIDGTSMFKGATLRKGNKLVSSSGKEELRLRMDGNLEWCGQNGGPQLLSFSSKSNTQELHFDGRALCAISRQTKLVATRMVWSIRISLQSLARFTLIDGQALKGYDRDGKLIVVESMHSLSRSYCPSSQ</sequence>
<dbReference type="GeneID" id="136808399"/>
<feature type="domain" description="Bulb-type lectin" evidence="1">
    <location>
        <begin position="271"/>
        <end position="379"/>
    </location>
</feature>
<protein>
    <recommendedName>
        <fullName evidence="1">Bulb-type lectin domain-containing protein</fullName>
    </recommendedName>
</protein>
<evidence type="ECO:0000313" key="3">
    <source>
        <dbReference type="Proteomes" id="UP000594262"/>
    </source>
</evidence>
<dbReference type="AlphaFoldDB" id="A0A7M5X8K1"/>
<reference evidence="2" key="1">
    <citation type="submission" date="2021-01" db="UniProtKB">
        <authorList>
            <consortium name="EnsemblMetazoa"/>
        </authorList>
    </citation>
    <scope>IDENTIFICATION</scope>
</reference>
<keyword evidence="3" id="KW-1185">Reference proteome</keyword>
<name>A0A7M5X8K1_9CNID</name>
<evidence type="ECO:0000313" key="2">
    <source>
        <dbReference type="EnsemblMetazoa" id="CLYHEMP019542.1"/>
    </source>
</evidence>
<dbReference type="Gene3D" id="2.90.10.10">
    <property type="entry name" value="Bulb-type lectin domain"/>
    <property type="match status" value="2"/>
</dbReference>
<accession>A0A7M5X8K1</accession>
<dbReference type="EnsemblMetazoa" id="CLYHEMT019542.1">
    <property type="protein sequence ID" value="CLYHEMP019542.1"/>
    <property type="gene ID" value="CLYHEMG019542"/>
</dbReference>
<organism evidence="2 3">
    <name type="scientific">Clytia hemisphaerica</name>
    <dbReference type="NCBI Taxonomy" id="252671"/>
    <lineage>
        <taxon>Eukaryota</taxon>
        <taxon>Metazoa</taxon>
        <taxon>Cnidaria</taxon>
        <taxon>Hydrozoa</taxon>
        <taxon>Hydroidolina</taxon>
        <taxon>Leptothecata</taxon>
        <taxon>Obeliida</taxon>
        <taxon>Clytiidae</taxon>
        <taxon>Clytia</taxon>
    </lineage>
</organism>
<dbReference type="PROSITE" id="PS50927">
    <property type="entry name" value="BULB_LECTIN"/>
    <property type="match status" value="1"/>
</dbReference>
<evidence type="ECO:0000259" key="1">
    <source>
        <dbReference type="PROSITE" id="PS50927"/>
    </source>
</evidence>
<dbReference type="InterPro" id="IPR001480">
    <property type="entry name" value="Bulb-type_lectin_dom"/>
</dbReference>
<dbReference type="Proteomes" id="UP000594262">
    <property type="component" value="Unplaced"/>
</dbReference>
<dbReference type="OrthoDB" id="1884773at2759"/>
<proteinExistence type="predicted"/>
<dbReference type="InterPro" id="IPR036426">
    <property type="entry name" value="Bulb-type_lectin_dom_sf"/>
</dbReference>
<dbReference type="RefSeq" id="XP_066921038.1">
    <property type="nucleotide sequence ID" value="XM_067064937.1"/>
</dbReference>
<dbReference type="SUPFAM" id="SSF51110">
    <property type="entry name" value="alpha-D-mannose-specific plant lectins"/>
    <property type="match status" value="1"/>
</dbReference>
<dbReference type="SMART" id="SM00108">
    <property type="entry name" value="B_lectin"/>
    <property type="match status" value="1"/>
</dbReference>